<evidence type="ECO:0000313" key="3">
    <source>
        <dbReference type="Proteomes" id="UP000326268"/>
    </source>
</evidence>
<sequence length="210" mass="23872">MAPRSRLQGSDKGYQSDVSSDPNVIFSDNLIATPPVTRIPIVRTPMMKTKLVEDTDDEGQLPSERYLTQEENLNASQLRQNRYSDGANVNLTSPSEDGTVWTVEQKSPELEIEYPEGYLRVNHTWGPLNLVDGYVDPNTFEIVVAPVVNQVYLGTIQGNLKDDLSVQFNLSSSSGQFRFFLRNGNEVWIDLNMRIQFGGYFERQWKFLSI</sequence>
<feature type="region of interest" description="Disordered" evidence="1">
    <location>
        <begin position="1"/>
        <end position="23"/>
    </location>
</feature>
<reference evidence="2 3" key="1">
    <citation type="submission" date="2019-04" db="EMBL/GenBank/DDBJ databases">
        <title>Friends and foes A comparative genomics studyof 23 Aspergillus species from section Flavi.</title>
        <authorList>
            <consortium name="DOE Joint Genome Institute"/>
            <person name="Kjaerbolling I."/>
            <person name="Vesth T."/>
            <person name="Frisvad J.C."/>
            <person name="Nybo J.L."/>
            <person name="Theobald S."/>
            <person name="Kildgaard S."/>
            <person name="Isbrandt T."/>
            <person name="Kuo A."/>
            <person name="Sato A."/>
            <person name="Lyhne E.K."/>
            <person name="Kogle M.E."/>
            <person name="Wiebenga A."/>
            <person name="Kun R.S."/>
            <person name="Lubbers R.J."/>
            <person name="Makela M.R."/>
            <person name="Barry K."/>
            <person name="Chovatia M."/>
            <person name="Clum A."/>
            <person name="Daum C."/>
            <person name="Haridas S."/>
            <person name="He G."/>
            <person name="LaButti K."/>
            <person name="Lipzen A."/>
            <person name="Mondo S."/>
            <person name="Riley R."/>
            <person name="Salamov A."/>
            <person name="Simmons B.A."/>
            <person name="Magnuson J.K."/>
            <person name="Henrissat B."/>
            <person name="Mortensen U.H."/>
            <person name="Larsen T.O."/>
            <person name="Devries R.P."/>
            <person name="Grigoriev I.V."/>
            <person name="Machida M."/>
            <person name="Baker S.E."/>
            <person name="Andersen M.R."/>
        </authorList>
    </citation>
    <scope>NUCLEOTIDE SEQUENCE [LARGE SCALE GENOMIC DNA]</scope>
    <source>
        <strain evidence="2 3">CBS 763.97</strain>
    </source>
</reference>
<dbReference type="OrthoDB" id="3832365at2759"/>
<dbReference type="EMBL" id="ML737620">
    <property type="protein sequence ID" value="KAE8366049.1"/>
    <property type="molecule type" value="Genomic_DNA"/>
</dbReference>
<accession>A0A5N7AAE6</accession>
<dbReference type="RefSeq" id="XP_031929130.1">
    <property type="nucleotide sequence ID" value="XM_032072315.1"/>
</dbReference>
<organism evidence="2 3">
    <name type="scientific">Aspergillus caelatus</name>
    <dbReference type="NCBI Taxonomy" id="61420"/>
    <lineage>
        <taxon>Eukaryota</taxon>
        <taxon>Fungi</taxon>
        <taxon>Dikarya</taxon>
        <taxon>Ascomycota</taxon>
        <taxon>Pezizomycotina</taxon>
        <taxon>Eurotiomycetes</taxon>
        <taxon>Eurotiomycetidae</taxon>
        <taxon>Eurotiales</taxon>
        <taxon>Aspergillaceae</taxon>
        <taxon>Aspergillus</taxon>
        <taxon>Aspergillus subgen. Circumdati</taxon>
    </lineage>
</organism>
<dbReference type="GeneID" id="43656761"/>
<proteinExistence type="predicted"/>
<evidence type="ECO:0000256" key="1">
    <source>
        <dbReference type="SAM" id="MobiDB-lite"/>
    </source>
</evidence>
<keyword evidence="3" id="KW-1185">Reference proteome</keyword>
<evidence type="ECO:0000313" key="2">
    <source>
        <dbReference type="EMBL" id="KAE8366049.1"/>
    </source>
</evidence>
<gene>
    <name evidence="2" type="ORF">BDV27DRAFT_156350</name>
</gene>
<protein>
    <submittedName>
        <fullName evidence="2">Uncharacterized protein</fullName>
    </submittedName>
</protein>
<dbReference type="Proteomes" id="UP000326268">
    <property type="component" value="Unassembled WGS sequence"/>
</dbReference>
<name>A0A5N7AAE6_9EURO</name>
<dbReference type="AlphaFoldDB" id="A0A5N7AAE6"/>